<dbReference type="RefSeq" id="WP_074748242.1">
    <property type="nucleotide sequence ID" value="NZ_FOCT01000012.1"/>
</dbReference>
<feature type="domain" description="Glycosyl transferase family 1" evidence="1">
    <location>
        <begin position="170"/>
        <end position="328"/>
    </location>
</feature>
<dbReference type="GO" id="GO:0016757">
    <property type="term" value="F:glycosyltransferase activity"/>
    <property type="evidence" value="ECO:0007669"/>
    <property type="project" value="InterPro"/>
</dbReference>
<dbReference type="Proteomes" id="UP000183898">
    <property type="component" value="Unassembled WGS sequence"/>
</dbReference>
<evidence type="ECO:0000313" key="4">
    <source>
        <dbReference type="Proteomes" id="UP000183898"/>
    </source>
</evidence>
<dbReference type="Gene3D" id="3.40.50.2000">
    <property type="entry name" value="Glycogen Phosphorylase B"/>
    <property type="match status" value="2"/>
</dbReference>
<proteinExistence type="predicted"/>
<dbReference type="Pfam" id="PF13439">
    <property type="entry name" value="Glyco_transf_4"/>
    <property type="match status" value="1"/>
</dbReference>
<evidence type="ECO:0000259" key="1">
    <source>
        <dbReference type="Pfam" id="PF00534"/>
    </source>
</evidence>
<dbReference type="AlphaFoldDB" id="A0A1H8MCX6"/>
<name>A0A1H8MCX6_9PROT</name>
<protein>
    <submittedName>
        <fullName evidence="3">Glycosyltransferase involved in cell wall bisynthesis</fullName>
    </submittedName>
</protein>
<evidence type="ECO:0000313" key="3">
    <source>
        <dbReference type="EMBL" id="SEO15068.1"/>
    </source>
</evidence>
<dbReference type="SUPFAM" id="SSF53756">
    <property type="entry name" value="UDP-Glycosyltransferase/glycogen phosphorylase"/>
    <property type="match status" value="1"/>
</dbReference>
<organism evidence="3 4">
    <name type="scientific">Nitrosospira multiformis</name>
    <dbReference type="NCBI Taxonomy" id="1231"/>
    <lineage>
        <taxon>Bacteria</taxon>
        <taxon>Pseudomonadati</taxon>
        <taxon>Pseudomonadota</taxon>
        <taxon>Betaproteobacteria</taxon>
        <taxon>Nitrosomonadales</taxon>
        <taxon>Nitrosomonadaceae</taxon>
        <taxon>Nitrosospira</taxon>
    </lineage>
</organism>
<evidence type="ECO:0000259" key="2">
    <source>
        <dbReference type="Pfam" id="PF13439"/>
    </source>
</evidence>
<sequence>MNKEKVSLMLGTDSTSRGGIASVVTLLEEEGFLEQQNVRYITSHTEGSLFKKLTTGLFATLQVFWYCSFAKPAVVYVHSASGISFIRKSIFLAIARVFRCKTVFHLHGATFHHFAETESGPLLRWWIRRTLERSSTVIALSESWATFLSTYAPAATIQVIPNSVRFGMQSPEREEAGRILFLGHVGKRKGIFELLKALSLLKDSLPDIRLVICGDGELDLARKTADELGIGSNVEFLGWIDADQRAEELARASIFTLPSHDEGLPMAMLEAMAAGKAIIITPVGGIPEVIKDRENGLLVPPGDAHALAQALREILEDSSLRKILAENALRTVETRFSAPAMMEQLSLVYERLREGTNGKSGF</sequence>
<gene>
    <name evidence="3" type="ORF">SAMN05216404_11287</name>
</gene>
<dbReference type="InterPro" id="IPR001296">
    <property type="entry name" value="Glyco_trans_1"/>
</dbReference>
<dbReference type="Pfam" id="PF00534">
    <property type="entry name" value="Glycos_transf_1"/>
    <property type="match status" value="1"/>
</dbReference>
<accession>A0A1H8MCX6</accession>
<dbReference type="EMBL" id="FOCT01000012">
    <property type="protein sequence ID" value="SEO15068.1"/>
    <property type="molecule type" value="Genomic_DNA"/>
</dbReference>
<dbReference type="InterPro" id="IPR028098">
    <property type="entry name" value="Glyco_trans_4-like_N"/>
</dbReference>
<keyword evidence="3" id="KW-0808">Transferase</keyword>
<dbReference type="CDD" id="cd03801">
    <property type="entry name" value="GT4_PimA-like"/>
    <property type="match status" value="1"/>
</dbReference>
<dbReference type="PANTHER" id="PTHR12526">
    <property type="entry name" value="GLYCOSYLTRANSFERASE"/>
    <property type="match status" value="1"/>
</dbReference>
<reference evidence="3 4" key="1">
    <citation type="submission" date="2016-10" db="EMBL/GenBank/DDBJ databases">
        <authorList>
            <person name="de Groot N.N."/>
        </authorList>
    </citation>
    <scope>NUCLEOTIDE SEQUENCE [LARGE SCALE GENOMIC DNA]</scope>
    <source>
        <strain evidence="3 4">Nl18</strain>
    </source>
</reference>
<feature type="domain" description="Glycosyltransferase subfamily 4-like N-terminal" evidence="2">
    <location>
        <begin position="55"/>
        <end position="164"/>
    </location>
</feature>